<keyword evidence="5" id="KW-0732">Signal</keyword>
<protein>
    <recommendedName>
        <fullName evidence="8">Galactose oxidase</fullName>
    </recommendedName>
</protein>
<dbReference type="InterPro" id="IPR015915">
    <property type="entry name" value="Kelch-typ_b-propeller"/>
</dbReference>
<feature type="region of interest" description="Disordered" evidence="3">
    <location>
        <begin position="362"/>
        <end position="382"/>
    </location>
</feature>
<dbReference type="AlphaFoldDB" id="A0A8H3R6D8"/>
<feature type="signal peptide" evidence="5">
    <location>
        <begin position="1"/>
        <end position="20"/>
    </location>
</feature>
<comment type="caution">
    <text evidence="6">The sequence shown here is derived from an EMBL/GenBank/DDBJ whole genome shotgun (WGS) entry which is preliminary data.</text>
</comment>
<accession>A0A8H3R6D8</accession>
<feature type="chain" id="PRO_5034689720" description="Galactose oxidase" evidence="5">
    <location>
        <begin position="21"/>
        <end position="468"/>
    </location>
</feature>
<evidence type="ECO:0000256" key="3">
    <source>
        <dbReference type="SAM" id="MobiDB-lite"/>
    </source>
</evidence>
<feature type="region of interest" description="Disordered" evidence="3">
    <location>
        <begin position="435"/>
        <end position="468"/>
    </location>
</feature>
<dbReference type="SUPFAM" id="SSF117281">
    <property type="entry name" value="Kelch motif"/>
    <property type="match status" value="1"/>
</dbReference>
<dbReference type="Pfam" id="PF24681">
    <property type="entry name" value="Kelch_KLHDC2_KLHL20_DRC7"/>
    <property type="match status" value="1"/>
</dbReference>
<name>A0A8H3R6D8_9GLOM</name>
<feature type="compositionally biased region" description="Polar residues" evidence="3">
    <location>
        <begin position="448"/>
        <end position="468"/>
    </location>
</feature>
<evidence type="ECO:0008006" key="8">
    <source>
        <dbReference type="Google" id="ProtNLM"/>
    </source>
</evidence>
<dbReference type="Proteomes" id="UP000615446">
    <property type="component" value="Unassembled WGS sequence"/>
</dbReference>
<evidence type="ECO:0000313" key="6">
    <source>
        <dbReference type="EMBL" id="GET01615.1"/>
    </source>
</evidence>
<evidence type="ECO:0000256" key="4">
    <source>
        <dbReference type="SAM" id="Phobius"/>
    </source>
</evidence>
<gene>
    <name evidence="6" type="ORF">RCL2_002801500</name>
</gene>
<keyword evidence="1" id="KW-0880">Kelch repeat</keyword>
<keyword evidence="4" id="KW-0472">Membrane</keyword>
<feature type="transmembrane region" description="Helical" evidence="4">
    <location>
        <begin position="397"/>
        <end position="421"/>
    </location>
</feature>
<sequence>MLQKFLIYVILINLFQLINCQIVFYEPEQRTGHTATVLDNNKLFMFGGYTTYDITIIEFSGSDFFFIDFSIPFNTKELTWENLSGSYTLPLLAYAAAVKGGITNNTLFIYGGIVDSASPLVYRYDPPSNIWNTPNIAGINDIRKRDVVGVIDNNGKMYIWGGMEVIDGINANYVNDMLILDTMNLSWGQGSLIGAPTARGNYGAALLPNNNIIYMGGFNGKVLPFNQIYLYDTINNNWSTRTTSGIVPSGRDGFSAIPGLDSQRIIIFGGNSTVTGYNLTIEDSLYEVNLINFEWSIPKISGQIPKSRMYHRANVIGKYMVVSFGYGYDSSIESDILLLDISNINEYIWTYNFDSSYNSVSSSSPSQSTEQSSPTQPSSPTHTVNLLSALQSEKSSLSLIGAIVGSLFGSVLLLFGGFFIYKWSKIEREPKDSMMISENNDDSNNNSQERMLNTTNINDNETISINDL</sequence>
<proteinExistence type="predicted"/>
<keyword evidence="4" id="KW-0812">Transmembrane</keyword>
<feature type="compositionally biased region" description="Low complexity" evidence="3">
    <location>
        <begin position="362"/>
        <end position="381"/>
    </location>
</feature>
<evidence type="ECO:0000256" key="2">
    <source>
        <dbReference type="ARBA" id="ARBA00022737"/>
    </source>
</evidence>
<keyword evidence="2" id="KW-0677">Repeat</keyword>
<dbReference type="EMBL" id="BLAL01000300">
    <property type="protein sequence ID" value="GET01615.1"/>
    <property type="molecule type" value="Genomic_DNA"/>
</dbReference>
<organism evidence="6 7">
    <name type="scientific">Rhizophagus clarus</name>
    <dbReference type="NCBI Taxonomy" id="94130"/>
    <lineage>
        <taxon>Eukaryota</taxon>
        <taxon>Fungi</taxon>
        <taxon>Fungi incertae sedis</taxon>
        <taxon>Mucoromycota</taxon>
        <taxon>Glomeromycotina</taxon>
        <taxon>Glomeromycetes</taxon>
        <taxon>Glomerales</taxon>
        <taxon>Glomeraceae</taxon>
        <taxon>Rhizophagus</taxon>
    </lineage>
</organism>
<evidence type="ECO:0000256" key="1">
    <source>
        <dbReference type="ARBA" id="ARBA00022441"/>
    </source>
</evidence>
<dbReference type="PANTHER" id="PTHR46093">
    <property type="entry name" value="ACYL-COA-BINDING DOMAIN-CONTAINING PROTEIN 5"/>
    <property type="match status" value="1"/>
</dbReference>
<dbReference type="Gene3D" id="2.120.10.80">
    <property type="entry name" value="Kelch-type beta propeller"/>
    <property type="match status" value="2"/>
</dbReference>
<evidence type="ECO:0000256" key="5">
    <source>
        <dbReference type="SAM" id="SignalP"/>
    </source>
</evidence>
<reference evidence="6" key="1">
    <citation type="submission" date="2019-10" db="EMBL/GenBank/DDBJ databases">
        <title>Conservation and host-specific expression of non-tandemly repeated heterogenous ribosome RNA gene in arbuscular mycorrhizal fungi.</title>
        <authorList>
            <person name="Maeda T."/>
            <person name="Kobayashi Y."/>
            <person name="Nakagawa T."/>
            <person name="Ezawa T."/>
            <person name="Yamaguchi K."/>
            <person name="Bino T."/>
            <person name="Nishimoto Y."/>
            <person name="Shigenobu S."/>
            <person name="Kawaguchi M."/>
        </authorList>
    </citation>
    <scope>NUCLEOTIDE SEQUENCE</scope>
    <source>
        <strain evidence="6">HR1</strain>
    </source>
</reference>
<dbReference type="OrthoDB" id="432528at2759"/>
<dbReference type="PANTHER" id="PTHR46093:SF18">
    <property type="entry name" value="FIBRONECTIN TYPE-III DOMAIN-CONTAINING PROTEIN"/>
    <property type="match status" value="1"/>
</dbReference>
<evidence type="ECO:0000313" key="7">
    <source>
        <dbReference type="Proteomes" id="UP000615446"/>
    </source>
</evidence>
<keyword evidence="4" id="KW-1133">Transmembrane helix</keyword>